<name>A0A0G1WZW7_9BACT</name>
<dbReference type="Proteomes" id="UP000034661">
    <property type="component" value="Unassembled WGS sequence"/>
</dbReference>
<organism evidence="1 2">
    <name type="scientific">Candidatus Gottesmanbacteria bacterium GW2011_GWA1_48_13</name>
    <dbReference type="NCBI Taxonomy" id="1618439"/>
    <lineage>
        <taxon>Bacteria</taxon>
        <taxon>Candidatus Gottesmaniibacteriota</taxon>
    </lineage>
</organism>
<evidence type="ECO:0000313" key="1">
    <source>
        <dbReference type="EMBL" id="KKU95863.1"/>
    </source>
</evidence>
<dbReference type="AlphaFoldDB" id="A0A0G1WZW7"/>
<evidence type="ECO:0008006" key="3">
    <source>
        <dbReference type="Google" id="ProtNLM"/>
    </source>
</evidence>
<dbReference type="InterPro" id="IPR014710">
    <property type="entry name" value="RmlC-like_jellyroll"/>
</dbReference>
<gene>
    <name evidence="1" type="ORF">UY27_C0007G0031</name>
</gene>
<dbReference type="EMBL" id="LCPJ01000007">
    <property type="protein sequence ID" value="KKU95863.1"/>
    <property type="molecule type" value="Genomic_DNA"/>
</dbReference>
<accession>A0A0G1WZW7</accession>
<sequence>MQVVKNKETNKVSPSATTTIWEYLADSQDISGAVAQVNGRYPEKGFAVNEISKELAFVVSGNGKIVSSSGETSLDLGDVILIQPNEPFAWEGNFTIFMATAPTFDPKQHKIHKII</sequence>
<evidence type="ECO:0000313" key="2">
    <source>
        <dbReference type="Proteomes" id="UP000034661"/>
    </source>
</evidence>
<reference evidence="1 2" key="1">
    <citation type="journal article" date="2015" name="Nature">
        <title>rRNA introns, odd ribosomes, and small enigmatic genomes across a large radiation of phyla.</title>
        <authorList>
            <person name="Brown C.T."/>
            <person name="Hug L.A."/>
            <person name="Thomas B.C."/>
            <person name="Sharon I."/>
            <person name="Castelle C.J."/>
            <person name="Singh A."/>
            <person name="Wilkins M.J."/>
            <person name="Williams K.H."/>
            <person name="Banfield J.F."/>
        </authorList>
    </citation>
    <scope>NUCLEOTIDE SEQUENCE [LARGE SCALE GENOMIC DNA]</scope>
</reference>
<comment type="caution">
    <text evidence="1">The sequence shown here is derived from an EMBL/GenBank/DDBJ whole genome shotgun (WGS) entry which is preliminary data.</text>
</comment>
<protein>
    <recommendedName>
        <fullName evidence="3">(S)-ureidoglycine aminohydrolase cupin domain-containing protein</fullName>
    </recommendedName>
</protein>
<proteinExistence type="predicted"/>
<dbReference type="Gene3D" id="2.60.120.10">
    <property type="entry name" value="Jelly Rolls"/>
    <property type="match status" value="1"/>
</dbReference>